<dbReference type="PANTHER" id="PTHR46010">
    <property type="entry name" value="PROTEIN IWS1 HOMOLOG"/>
    <property type="match status" value="1"/>
</dbReference>
<dbReference type="EMBL" id="AZBU02000004">
    <property type="protein sequence ID" value="TKR80635.1"/>
    <property type="molecule type" value="Genomic_DNA"/>
</dbReference>
<dbReference type="GO" id="GO:0008380">
    <property type="term" value="P:RNA splicing"/>
    <property type="evidence" value="ECO:0007669"/>
    <property type="project" value="UniProtKB-KW"/>
</dbReference>
<dbReference type="PANTHER" id="PTHR46010:SF1">
    <property type="entry name" value="PROTEIN IWS1 HOMOLOG"/>
    <property type="match status" value="1"/>
</dbReference>
<feature type="domain" description="TFIIS N-terminal" evidence="11">
    <location>
        <begin position="272"/>
        <end position="350"/>
    </location>
</feature>
<feature type="compositionally biased region" description="Acidic residues" evidence="10">
    <location>
        <begin position="91"/>
        <end position="101"/>
    </location>
</feature>
<proteinExistence type="inferred from homology"/>
<keyword evidence="13" id="KW-1185">Reference proteome</keyword>
<evidence type="ECO:0000256" key="5">
    <source>
        <dbReference type="ARBA" id="ARBA00023163"/>
    </source>
</evidence>
<dbReference type="GO" id="GO:0005634">
    <property type="term" value="C:nucleus"/>
    <property type="evidence" value="ECO:0007669"/>
    <property type="project" value="UniProtKB-SubCell"/>
</dbReference>
<evidence type="ECO:0000259" key="11">
    <source>
        <dbReference type="PROSITE" id="PS51319"/>
    </source>
</evidence>
<evidence type="ECO:0000313" key="13">
    <source>
        <dbReference type="Proteomes" id="UP000298663"/>
    </source>
</evidence>
<keyword evidence="2" id="KW-0507">mRNA processing</keyword>
<evidence type="ECO:0000256" key="1">
    <source>
        <dbReference type="ARBA" id="ARBA00022448"/>
    </source>
</evidence>
<keyword evidence="6" id="KW-0508">mRNA splicing</keyword>
<dbReference type="OrthoDB" id="21124at2759"/>
<comment type="subcellular location">
    <subcellularLocation>
        <location evidence="9">Nucleus</location>
    </subcellularLocation>
</comment>
<dbReference type="GO" id="GO:0006397">
    <property type="term" value="P:mRNA processing"/>
    <property type="evidence" value="ECO:0007669"/>
    <property type="project" value="UniProtKB-KW"/>
</dbReference>
<evidence type="ECO:0000256" key="8">
    <source>
        <dbReference type="ARBA" id="ARBA00037992"/>
    </source>
</evidence>
<reference evidence="12 13" key="1">
    <citation type="journal article" date="2015" name="Genome Biol.">
        <title>Comparative genomics of Steinernema reveals deeply conserved gene regulatory networks.</title>
        <authorList>
            <person name="Dillman A.R."/>
            <person name="Macchietto M."/>
            <person name="Porter C.F."/>
            <person name="Rogers A."/>
            <person name="Williams B."/>
            <person name="Antoshechkin I."/>
            <person name="Lee M.M."/>
            <person name="Goodwin Z."/>
            <person name="Lu X."/>
            <person name="Lewis E.E."/>
            <person name="Goodrich-Blair H."/>
            <person name="Stock S.P."/>
            <person name="Adams B.J."/>
            <person name="Sternberg P.W."/>
            <person name="Mortazavi A."/>
        </authorList>
    </citation>
    <scope>NUCLEOTIDE SEQUENCE [LARGE SCALE GENOMIC DNA]</scope>
    <source>
        <strain evidence="12 13">ALL</strain>
    </source>
</reference>
<dbReference type="Proteomes" id="UP000298663">
    <property type="component" value="Unassembled WGS sequence"/>
</dbReference>
<evidence type="ECO:0000256" key="6">
    <source>
        <dbReference type="ARBA" id="ARBA00023187"/>
    </source>
</evidence>
<dbReference type="Pfam" id="PF08711">
    <property type="entry name" value="Med26"/>
    <property type="match status" value="1"/>
</dbReference>
<keyword evidence="1" id="KW-0813">Transport</keyword>
<feature type="compositionally biased region" description="Acidic residues" evidence="10">
    <location>
        <begin position="30"/>
        <end position="43"/>
    </location>
</feature>
<name>A0A4V6A303_STECR</name>
<gene>
    <name evidence="12" type="ORF">L596_014679</name>
</gene>
<evidence type="ECO:0000313" key="12">
    <source>
        <dbReference type="EMBL" id="TKR80635.1"/>
    </source>
</evidence>
<keyword evidence="3" id="KW-0509">mRNA transport</keyword>
<dbReference type="STRING" id="34508.A0A4V6A303"/>
<accession>A0A4V6A303</accession>
<feature type="region of interest" description="Disordered" evidence="10">
    <location>
        <begin position="388"/>
        <end position="418"/>
    </location>
</feature>
<feature type="region of interest" description="Disordered" evidence="10">
    <location>
        <begin position="1"/>
        <end position="185"/>
    </location>
</feature>
<evidence type="ECO:0000256" key="3">
    <source>
        <dbReference type="ARBA" id="ARBA00022816"/>
    </source>
</evidence>
<feature type="compositionally biased region" description="Basic and acidic residues" evidence="10">
    <location>
        <begin position="392"/>
        <end position="404"/>
    </location>
</feature>
<evidence type="ECO:0000256" key="4">
    <source>
        <dbReference type="ARBA" id="ARBA00023015"/>
    </source>
</evidence>
<dbReference type="InterPro" id="IPR051037">
    <property type="entry name" value="RNAPII_TF_IWS1"/>
</dbReference>
<feature type="compositionally biased region" description="Acidic residues" evidence="10">
    <location>
        <begin position="138"/>
        <end position="148"/>
    </location>
</feature>
<evidence type="ECO:0000256" key="10">
    <source>
        <dbReference type="SAM" id="MobiDB-lite"/>
    </source>
</evidence>
<sequence length="475" mass="54557">MTPTPTQDVSDVDVTMEGAKKEAEAVPVEDNAEKEDSDDDEVEVPMKKRRVQVDSDDEEEAKSAKSGQDAGAKVNDSDQEVSPSKRRVAIDSDDEEEDVADANERQLREANPQLFKNGEESSDNEEQTKELMANIFGEDSDDSDDEGKETEPSSSKAAEEEEDEPKFIGREKDDDEEDNDGREWDFDVMMRQRKKEGKKRRRRKDGTVDLISDMDDQIKELVENMQQAANQDRVSNAERRPALKKRKMLAVVRSTLLKADLFDTLLDNHMMSAVSEWLAPLPDKSLPSLEIRSTLLKILQGFTRLEQGILKQSGLGKAVMLLFKHPRETKENKEMANRLIREWSRPIFQLDADMRTLDKEERTQRDFEHVPEVKRKNMTIEEFQLRHNSKGGKGEDGDSARVGDKGFVGRARVPRPSTRDYIVRPKYKTDQQFREATKNRSNSRYDRAHREFLDRTKKSKTMRAVTISLEGRKMD</sequence>
<protein>
    <recommendedName>
        <fullName evidence="11">TFIIS N-terminal domain-containing protein</fullName>
    </recommendedName>
</protein>
<dbReference type="InterPro" id="IPR035441">
    <property type="entry name" value="TFIIS/LEDGF_dom_sf"/>
</dbReference>
<keyword evidence="4" id="KW-0805">Transcription regulation</keyword>
<dbReference type="InterPro" id="IPR017923">
    <property type="entry name" value="TFIIS_N"/>
</dbReference>
<keyword evidence="5" id="KW-0804">Transcription</keyword>
<evidence type="ECO:0000256" key="9">
    <source>
        <dbReference type="PROSITE-ProRule" id="PRU00649"/>
    </source>
</evidence>
<organism evidence="12 13">
    <name type="scientific">Steinernema carpocapsae</name>
    <name type="common">Entomopathogenic nematode</name>
    <dbReference type="NCBI Taxonomy" id="34508"/>
    <lineage>
        <taxon>Eukaryota</taxon>
        <taxon>Metazoa</taxon>
        <taxon>Ecdysozoa</taxon>
        <taxon>Nematoda</taxon>
        <taxon>Chromadorea</taxon>
        <taxon>Rhabditida</taxon>
        <taxon>Tylenchina</taxon>
        <taxon>Panagrolaimomorpha</taxon>
        <taxon>Strongyloidoidea</taxon>
        <taxon>Steinernematidae</taxon>
        <taxon>Steinernema</taxon>
    </lineage>
</organism>
<dbReference type="AlphaFoldDB" id="A0A4V6A303"/>
<dbReference type="Gene3D" id="1.20.930.10">
    <property type="entry name" value="Conserved domain common to transcription factors TFIIS, elongin A, CRSP70"/>
    <property type="match status" value="1"/>
</dbReference>
<keyword evidence="7 9" id="KW-0539">Nucleus</keyword>
<comment type="caution">
    <text evidence="12">The sequence shown here is derived from an EMBL/GenBank/DDBJ whole genome shotgun (WGS) entry which is preliminary data.</text>
</comment>
<dbReference type="PROSITE" id="PS51319">
    <property type="entry name" value="TFIIS_N"/>
    <property type="match status" value="1"/>
</dbReference>
<evidence type="ECO:0000256" key="7">
    <source>
        <dbReference type="ARBA" id="ARBA00023242"/>
    </source>
</evidence>
<reference evidence="12 13" key="2">
    <citation type="journal article" date="2019" name="G3 (Bethesda)">
        <title>Hybrid Assembly of the Genome of the Entomopathogenic Nematode Steinernema carpocapsae Identifies the X-Chromosome.</title>
        <authorList>
            <person name="Serra L."/>
            <person name="Macchietto M."/>
            <person name="Macias-Munoz A."/>
            <person name="McGill C.J."/>
            <person name="Rodriguez I.M."/>
            <person name="Rodriguez B."/>
            <person name="Murad R."/>
            <person name="Mortazavi A."/>
        </authorList>
    </citation>
    <scope>NUCLEOTIDE SEQUENCE [LARGE SCALE GENOMIC DNA]</scope>
    <source>
        <strain evidence="12 13">ALL</strain>
    </source>
</reference>
<evidence type="ECO:0000256" key="2">
    <source>
        <dbReference type="ARBA" id="ARBA00022664"/>
    </source>
</evidence>
<dbReference type="GO" id="GO:0016973">
    <property type="term" value="P:poly(A)+ mRNA export from nucleus"/>
    <property type="evidence" value="ECO:0007669"/>
    <property type="project" value="TreeGrafter"/>
</dbReference>
<comment type="similarity">
    <text evidence="8">Belongs to the IWS1 family.</text>
</comment>
<dbReference type="FunFam" id="1.20.930.10:FF:000001">
    <property type="entry name" value="IWS1, SUPT6H interacting protein"/>
    <property type="match status" value="1"/>
</dbReference>